<reference evidence="6" key="1">
    <citation type="submission" date="2012-12" db="EMBL/GenBank/DDBJ databases">
        <authorList>
            <person name="Hellsten U."/>
            <person name="Grimwood J."/>
            <person name="Chapman J.A."/>
            <person name="Shapiro H."/>
            <person name="Aerts A."/>
            <person name="Otillar R.P."/>
            <person name="Terry A.Y."/>
            <person name="Boore J.L."/>
            <person name="Simakov O."/>
            <person name="Marletaz F."/>
            <person name="Cho S.-J."/>
            <person name="Edsinger-Gonzales E."/>
            <person name="Havlak P."/>
            <person name="Kuo D.-H."/>
            <person name="Larsson T."/>
            <person name="Lv J."/>
            <person name="Arendt D."/>
            <person name="Savage R."/>
            <person name="Osoegawa K."/>
            <person name="de Jong P."/>
            <person name="Lindberg D.R."/>
            <person name="Seaver E.C."/>
            <person name="Weisblat D.A."/>
            <person name="Putnam N.H."/>
            <person name="Grigoriev I.V."/>
            <person name="Rokhsar D.S."/>
        </authorList>
    </citation>
    <scope>NUCLEOTIDE SEQUENCE</scope>
    <source>
        <strain evidence="6">I ESC-2004</strain>
    </source>
</reference>
<dbReference type="STRING" id="283909.R7V5H2"/>
<organism evidence="4">
    <name type="scientific">Capitella teleta</name>
    <name type="common">Polychaete worm</name>
    <dbReference type="NCBI Taxonomy" id="283909"/>
    <lineage>
        <taxon>Eukaryota</taxon>
        <taxon>Metazoa</taxon>
        <taxon>Spiralia</taxon>
        <taxon>Lophotrochozoa</taxon>
        <taxon>Annelida</taxon>
        <taxon>Polychaeta</taxon>
        <taxon>Sedentaria</taxon>
        <taxon>Scolecida</taxon>
        <taxon>Capitellidae</taxon>
        <taxon>Capitella</taxon>
    </lineage>
</organism>
<dbReference type="InterPro" id="IPR015915">
    <property type="entry name" value="Kelch-typ_b-propeller"/>
</dbReference>
<dbReference type="SMART" id="SM00875">
    <property type="entry name" value="BACK"/>
    <property type="match status" value="1"/>
</dbReference>
<dbReference type="Pfam" id="PF00651">
    <property type="entry name" value="BTB"/>
    <property type="match status" value="1"/>
</dbReference>
<dbReference type="InterPro" id="IPR011333">
    <property type="entry name" value="SKP1/BTB/POZ_sf"/>
</dbReference>
<dbReference type="SUPFAM" id="SSF117281">
    <property type="entry name" value="Kelch motif"/>
    <property type="match status" value="1"/>
</dbReference>
<sequence length="501" mass="56978">MAESESKVVEITSFKLDVIKPLLNYMYTAQIEINVDNVQSLVQACDQFDFERLKEACEQFLQDQIEPTNCIGLFRFAKLYRLNSLMESARHCMLQNFKEVLESSTEFLELSPNELIEYIADDVLCVSNEDLVVEAVILWAKASMDERIIALDRVLERVRFPFCSSTYLCHVAMKEPLLATSTKAHAMIHEAVTFHLLPDQQLTPRVRPRKSFRDDTRLVVVGGLLKDEQENKFCWYFREESASWELLAQLPRPTWKFYSACATKEGILVTGGYHCNVKKEVWFFDCMDKKWKSLAPMTTARCKHQSVLQGADVVVVGGEDDADQLLTSVEKFDSKHRQWSLQRPMQKALSDPLVVSFGHSLYVLSGIQDDDTSSSCTQEFDCTWNRWKFRSEMPEPCRLGAAVTLGDAIYVVGGFTRSSMSYRPATDTWSVLSRPRGKHGNAPAVVWRGRVLVGGGDVLLSETVSTIEDYDPATNTWSFWKVPLKEDLSCHYMLSVDLGGL</sequence>
<feature type="domain" description="BACK" evidence="3">
    <location>
        <begin position="70"/>
        <end position="172"/>
    </location>
</feature>
<dbReference type="OrthoDB" id="6100350at2759"/>
<dbReference type="Gene3D" id="1.25.40.420">
    <property type="match status" value="1"/>
</dbReference>
<proteinExistence type="predicted"/>
<dbReference type="PANTHER" id="PTHR24412">
    <property type="entry name" value="KELCH PROTEIN"/>
    <property type="match status" value="1"/>
</dbReference>
<dbReference type="InterPro" id="IPR056737">
    <property type="entry name" value="Beta-prop_ATRN-MKLN-like"/>
</dbReference>
<dbReference type="Gene3D" id="2.120.10.80">
    <property type="entry name" value="Kelch-type beta propeller"/>
    <property type="match status" value="1"/>
</dbReference>
<accession>R7V5H2</accession>
<dbReference type="PANTHER" id="PTHR24412:SF272">
    <property type="entry name" value="KELCH-LIKE PROTEIN DIABLO"/>
    <property type="match status" value="1"/>
</dbReference>
<dbReference type="InterPro" id="IPR000210">
    <property type="entry name" value="BTB/POZ_dom"/>
</dbReference>
<dbReference type="HOGENOM" id="CLU_004253_14_6_1"/>
<dbReference type="InterPro" id="IPR011705">
    <property type="entry name" value="BACK"/>
</dbReference>
<dbReference type="OMA" id="LSPRCCH"/>
<reference evidence="4 6" key="2">
    <citation type="journal article" date="2013" name="Nature">
        <title>Insights into bilaterian evolution from three spiralian genomes.</title>
        <authorList>
            <person name="Simakov O."/>
            <person name="Marletaz F."/>
            <person name="Cho S.J."/>
            <person name="Edsinger-Gonzales E."/>
            <person name="Havlak P."/>
            <person name="Hellsten U."/>
            <person name="Kuo D.H."/>
            <person name="Larsson T."/>
            <person name="Lv J."/>
            <person name="Arendt D."/>
            <person name="Savage R."/>
            <person name="Osoegawa K."/>
            <person name="de Jong P."/>
            <person name="Grimwood J."/>
            <person name="Chapman J.A."/>
            <person name="Shapiro H."/>
            <person name="Aerts A."/>
            <person name="Otillar R.P."/>
            <person name="Terry A.Y."/>
            <person name="Boore J.L."/>
            <person name="Grigoriev I.V."/>
            <person name="Lindberg D.R."/>
            <person name="Seaver E.C."/>
            <person name="Weisblat D.A."/>
            <person name="Putnam N.H."/>
            <person name="Rokhsar D.S."/>
        </authorList>
    </citation>
    <scope>NUCLEOTIDE SEQUENCE</scope>
    <source>
        <strain evidence="4 6">I ESC-2004</strain>
    </source>
</reference>
<dbReference type="EMBL" id="KB296584">
    <property type="protein sequence ID" value="ELU11601.1"/>
    <property type="molecule type" value="Genomic_DNA"/>
</dbReference>
<dbReference type="EMBL" id="AMQN01005692">
    <property type="status" value="NOT_ANNOTATED_CDS"/>
    <property type="molecule type" value="Genomic_DNA"/>
</dbReference>
<dbReference type="InterPro" id="IPR017096">
    <property type="entry name" value="BTB-kelch_protein"/>
</dbReference>
<evidence type="ECO:0000256" key="2">
    <source>
        <dbReference type="ARBA" id="ARBA00022737"/>
    </source>
</evidence>
<gene>
    <name evidence="4" type="ORF">CAPTEDRAFT_136979</name>
</gene>
<evidence type="ECO:0000313" key="4">
    <source>
        <dbReference type="EMBL" id="ELU11601.1"/>
    </source>
</evidence>
<name>R7V5H2_CAPTE</name>
<keyword evidence="1" id="KW-0880">Kelch repeat</keyword>
<dbReference type="Gene3D" id="3.30.710.10">
    <property type="entry name" value="Potassium Channel Kv1.1, Chain A"/>
    <property type="match status" value="1"/>
</dbReference>
<reference evidence="5" key="3">
    <citation type="submission" date="2015-06" db="UniProtKB">
        <authorList>
            <consortium name="EnsemblMetazoa"/>
        </authorList>
    </citation>
    <scope>IDENTIFICATION</scope>
</reference>
<dbReference type="EnsemblMetazoa" id="CapteT136979">
    <property type="protein sequence ID" value="CapteP136979"/>
    <property type="gene ID" value="CapteG136979"/>
</dbReference>
<dbReference type="FunFam" id="1.25.40.420:FF:000001">
    <property type="entry name" value="Kelch-like family member 12"/>
    <property type="match status" value="1"/>
</dbReference>
<dbReference type="Pfam" id="PF24981">
    <property type="entry name" value="Beta-prop_ATRN-LZTR1"/>
    <property type="match status" value="1"/>
</dbReference>
<dbReference type="AlphaFoldDB" id="R7V5H2"/>
<dbReference type="SUPFAM" id="SSF54695">
    <property type="entry name" value="POZ domain"/>
    <property type="match status" value="1"/>
</dbReference>
<evidence type="ECO:0000313" key="6">
    <source>
        <dbReference type="Proteomes" id="UP000014760"/>
    </source>
</evidence>
<protein>
    <recommendedName>
        <fullName evidence="3">BACK domain-containing protein</fullName>
    </recommendedName>
</protein>
<dbReference type="InterPro" id="IPR006652">
    <property type="entry name" value="Kelch_1"/>
</dbReference>
<dbReference type="Proteomes" id="UP000014760">
    <property type="component" value="Unassembled WGS sequence"/>
</dbReference>
<keyword evidence="6" id="KW-1185">Reference proteome</keyword>
<dbReference type="Pfam" id="PF07707">
    <property type="entry name" value="BACK"/>
    <property type="match status" value="1"/>
</dbReference>
<evidence type="ECO:0000313" key="5">
    <source>
        <dbReference type="EnsemblMetazoa" id="CapteP136979"/>
    </source>
</evidence>
<evidence type="ECO:0000259" key="3">
    <source>
        <dbReference type="SMART" id="SM00875"/>
    </source>
</evidence>
<dbReference type="PIRSF" id="PIRSF037037">
    <property type="entry name" value="Kelch-like_protein_gigaxonin"/>
    <property type="match status" value="1"/>
</dbReference>
<evidence type="ECO:0000256" key="1">
    <source>
        <dbReference type="ARBA" id="ARBA00022441"/>
    </source>
</evidence>
<dbReference type="SMART" id="SM00612">
    <property type="entry name" value="Kelch"/>
    <property type="match status" value="4"/>
</dbReference>
<keyword evidence="2" id="KW-0677">Repeat</keyword>